<gene>
    <name evidence="1" type="ORF">GRAN_2280</name>
</gene>
<dbReference type="SUPFAM" id="SSF52266">
    <property type="entry name" value="SGNH hydrolase"/>
    <property type="match status" value="1"/>
</dbReference>
<dbReference type="InterPro" id="IPR036514">
    <property type="entry name" value="SGNH_hydro_sf"/>
</dbReference>
<accession>A0A4Q0T8B6</accession>
<dbReference type="RefSeq" id="WP_421800793.1">
    <property type="nucleotide sequence ID" value="NZ_RDSM01000001.1"/>
</dbReference>
<dbReference type="Proteomes" id="UP000289437">
    <property type="component" value="Unassembled WGS sequence"/>
</dbReference>
<evidence type="ECO:0000313" key="2">
    <source>
        <dbReference type="Proteomes" id="UP000289437"/>
    </source>
</evidence>
<dbReference type="EMBL" id="RDSM01000001">
    <property type="protein sequence ID" value="RXH58970.1"/>
    <property type="molecule type" value="Genomic_DNA"/>
</dbReference>
<dbReference type="AlphaFoldDB" id="A0A4Q0T8B6"/>
<sequence length="51" mass="5996">MIDFDAVMHALQSPLSFNPEYSSIDHLHPNDEGYKVMADSIRLNLFDERWE</sequence>
<dbReference type="GO" id="GO:0016788">
    <property type="term" value="F:hydrolase activity, acting on ester bonds"/>
    <property type="evidence" value="ECO:0007669"/>
    <property type="project" value="UniProtKB-ARBA"/>
</dbReference>
<reference evidence="1 2" key="1">
    <citation type="submission" date="2018-11" db="EMBL/GenBank/DDBJ databases">
        <authorList>
            <person name="Mardanov A.V."/>
            <person name="Ravin N.V."/>
            <person name="Dedysh S.N."/>
        </authorList>
    </citation>
    <scope>NUCLEOTIDE SEQUENCE [LARGE SCALE GENOMIC DNA]</scope>
    <source>
        <strain evidence="1 2">AF10</strain>
    </source>
</reference>
<protein>
    <submittedName>
        <fullName evidence="1">Uncharacterized protein</fullName>
    </submittedName>
</protein>
<name>A0A4Q0T8B6_9BACT</name>
<proteinExistence type="predicted"/>
<comment type="caution">
    <text evidence="1">The sequence shown here is derived from an EMBL/GenBank/DDBJ whole genome shotgun (WGS) entry which is preliminary data.</text>
</comment>
<evidence type="ECO:0000313" key="1">
    <source>
        <dbReference type="EMBL" id="RXH58970.1"/>
    </source>
</evidence>
<reference evidence="2" key="2">
    <citation type="submission" date="2019-02" db="EMBL/GenBank/DDBJ databases">
        <title>Granulicella sibirica sp. nov., a psychrotolerant acidobacterium isolated from an organic soil layer in forested tundra, West Siberia.</title>
        <authorList>
            <person name="Oshkin I.Y."/>
            <person name="Kulichevskaya I.S."/>
            <person name="Rijpstra W.I.C."/>
            <person name="Sinninghe Damste J.S."/>
            <person name="Rakitin A.L."/>
            <person name="Ravin N.V."/>
            <person name="Dedysh S.N."/>
        </authorList>
    </citation>
    <scope>NUCLEOTIDE SEQUENCE [LARGE SCALE GENOMIC DNA]</scope>
    <source>
        <strain evidence="2">AF10</strain>
    </source>
</reference>
<keyword evidence="2" id="KW-1185">Reference proteome</keyword>
<dbReference type="Gene3D" id="3.40.50.1110">
    <property type="entry name" value="SGNH hydrolase"/>
    <property type="match status" value="1"/>
</dbReference>
<organism evidence="1 2">
    <name type="scientific">Granulicella sibirica</name>
    <dbReference type="NCBI Taxonomy" id="2479048"/>
    <lineage>
        <taxon>Bacteria</taxon>
        <taxon>Pseudomonadati</taxon>
        <taxon>Acidobacteriota</taxon>
        <taxon>Terriglobia</taxon>
        <taxon>Terriglobales</taxon>
        <taxon>Acidobacteriaceae</taxon>
        <taxon>Granulicella</taxon>
    </lineage>
</organism>